<dbReference type="Pfam" id="PF00312">
    <property type="entry name" value="Ribosomal_S15"/>
    <property type="match status" value="1"/>
</dbReference>
<comment type="caution">
    <text evidence="8">The sequence shown here is derived from an EMBL/GenBank/DDBJ whole genome shotgun (WGS) entry which is preliminary data.</text>
</comment>
<dbReference type="FunFam" id="1.10.287.10:FF:000002">
    <property type="entry name" value="30S ribosomal protein S15"/>
    <property type="match status" value="1"/>
</dbReference>
<comment type="subunit">
    <text evidence="3 4">Part of the 30S ribosomal subunit. Forms a bridge to the 50S subunit in the 70S ribosome, contacting the 23S rRNA.</text>
</comment>
<dbReference type="InterPro" id="IPR005290">
    <property type="entry name" value="Ribosomal_uS15_bac-type"/>
</dbReference>
<evidence type="ECO:0000256" key="5">
    <source>
        <dbReference type="RuleBase" id="RU003919"/>
    </source>
</evidence>
<keyword evidence="2 4" id="KW-0687">Ribonucleoprotein</keyword>
<evidence type="ECO:0000313" key="8">
    <source>
        <dbReference type="EMBL" id="TLD95543.1"/>
    </source>
</evidence>
<dbReference type="GO" id="GO:0019843">
    <property type="term" value="F:rRNA binding"/>
    <property type="evidence" value="ECO:0007669"/>
    <property type="project" value="UniProtKB-UniRule"/>
</dbReference>
<dbReference type="CDD" id="cd00353">
    <property type="entry name" value="Ribosomal_S15p_S13e"/>
    <property type="match status" value="1"/>
</dbReference>
<dbReference type="GO" id="GO:0022627">
    <property type="term" value="C:cytosolic small ribosomal subunit"/>
    <property type="evidence" value="ECO:0007669"/>
    <property type="project" value="TreeGrafter"/>
</dbReference>
<comment type="function">
    <text evidence="4 6">One of the primary rRNA binding proteins, it binds directly to 16S rRNA where it helps nucleate assembly of the platform of the 30S subunit by binding and bridging several RNA helices of the 16S rRNA.</text>
</comment>
<evidence type="ECO:0000256" key="6">
    <source>
        <dbReference type="RuleBase" id="RU004524"/>
    </source>
</evidence>
<reference evidence="8" key="3">
    <citation type="submission" date="2018-04" db="EMBL/GenBank/DDBJ databases">
        <authorList>
            <person name="Sheh A."/>
            <person name="Shen Z."/>
            <person name="Mannion A.J."/>
            <person name="Fox J.G."/>
        </authorList>
    </citation>
    <scope>NUCLEOTIDE SEQUENCE</scope>
    <source>
        <strain evidence="8">MIT 97-6194</strain>
    </source>
</reference>
<dbReference type="InterPro" id="IPR000589">
    <property type="entry name" value="Ribosomal_uS15"/>
</dbReference>
<dbReference type="PROSITE" id="PS00362">
    <property type="entry name" value="RIBOSOMAL_S15"/>
    <property type="match status" value="1"/>
</dbReference>
<evidence type="ECO:0000313" key="7">
    <source>
        <dbReference type="EMBL" id="MWV69694.1"/>
    </source>
</evidence>
<keyword evidence="4 6" id="KW-0699">rRNA-binding</keyword>
<dbReference type="HAMAP" id="MF_01343_B">
    <property type="entry name" value="Ribosomal_uS15_B"/>
    <property type="match status" value="1"/>
</dbReference>
<evidence type="ECO:0000313" key="9">
    <source>
        <dbReference type="Proteomes" id="UP000029714"/>
    </source>
</evidence>
<organism evidence="8 9">
    <name type="scientific">Helicobacter saguini</name>
    <dbReference type="NCBI Taxonomy" id="1548018"/>
    <lineage>
        <taxon>Bacteria</taxon>
        <taxon>Pseudomonadati</taxon>
        <taxon>Campylobacterota</taxon>
        <taxon>Epsilonproteobacteria</taxon>
        <taxon>Campylobacterales</taxon>
        <taxon>Helicobacteraceae</taxon>
        <taxon>Helicobacter</taxon>
    </lineage>
</organism>
<dbReference type="NCBIfam" id="TIGR00952">
    <property type="entry name" value="S15_bact"/>
    <property type="match status" value="1"/>
</dbReference>
<dbReference type="RefSeq" id="WP_034571802.1">
    <property type="nucleotide sequence ID" value="NZ_JRMP02000002.1"/>
</dbReference>
<dbReference type="STRING" id="1548018.LS64_07040"/>
<evidence type="ECO:0000313" key="10">
    <source>
        <dbReference type="Proteomes" id="UP000477070"/>
    </source>
</evidence>
<dbReference type="EMBL" id="JRMP02000002">
    <property type="protein sequence ID" value="TLD95543.1"/>
    <property type="molecule type" value="Genomic_DNA"/>
</dbReference>
<dbReference type="InterPro" id="IPR009068">
    <property type="entry name" value="uS15_NS1_RNA-bd_sf"/>
</dbReference>
<dbReference type="AlphaFoldDB" id="A0A347VMX8"/>
<proteinExistence type="inferred from homology"/>
<accession>A0A347VMX8</accession>
<dbReference type="GO" id="GO:0006412">
    <property type="term" value="P:translation"/>
    <property type="evidence" value="ECO:0007669"/>
    <property type="project" value="UniProtKB-UniRule"/>
</dbReference>
<name>A0A347VMX8_9HELI</name>
<reference evidence="8 9" key="1">
    <citation type="journal article" date="2014" name="Genome Announc.">
        <title>Draft genome sequences of eight enterohepatic helicobacter species isolated from both laboratory and wild rodents.</title>
        <authorList>
            <person name="Sheh A."/>
            <person name="Shen Z."/>
            <person name="Fox J.G."/>
        </authorList>
    </citation>
    <scope>NUCLEOTIDE SEQUENCE [LARGE SCALE GENOMIC DNA]</scope>
    <source>
        <strain evidence="8 9">MIT 97-6194</strain>
    </source>
</reference>
<dbReference type="OrthoDB" id="9799262at2"/>
<evidence type="ECO:0000256" key="1">
    <source>
        <dbReference type="ARBA" id="ARBA00022980"/>
    </source>
</evidence>
<dbReference type="SMART" id="SM01387">
    <property type="entry name" value="Ribosomal_S15"/>
    <property type="match status" value="1"/>
</dbReference>
<dbReference type="Gene3D" id="1.10.287.10">
    <property type="entry name" value="S15/NS1, RNA-binding"/>
    <property type="match status" value="1"/>
</dbReference>
<dbReference type="Proteomes" id="UP000477070">
    <property type="component" value="Unassembled WGS sequence"/>
</dbReference>
<dbReference type="PANTHER" id="PTHR23321:SF26">
    <property type="entry name" value="SMALL RIBOSOMAL SUBUNIT PROTEIN US15M"/>
    <property type="match status" value="1"/>
</dbReference>
<dbReference type="EMBL" id="QBIU01000001">
    <property type="protein sequence ID" value="MWV69694.1"/>
    <property type="molecule type" value="Genomic_DNA"/>
</dbReference>
<keyword evidence="9" id="KW-1185">Reference proteome</keyword>
<gene>
    <name evidence="4 7" type="primary">rpsO</name>
    <name evidence="7" type="ORF">DCO61_06715</name>
    <name evidence="8" type="ORF">LS64_001400</name>
</gene>
<dbReference type="GO" id="GO:0003735">
    <property type="term" value="F:structural constituent of ribosome"/>
    <property type="evidence" value="ECO:0007669"/>
    <property type="project" value="InterPro"/>
</dbReference>
<dbReference type="Gene3D" id="6.10.250.3130">
    <property type="match status" value="1"/>
</dbReference>
<comment type="function">
    <text evidence="4">Forms an intersubunit bridge (bridge B4) with the 23S rRNA of the 50S subunit in the ribosome.</text>
</comment>
<dbReference type="PANTHER" id="PTHR23321">
    <property type="entry name" value="RIBOSOMAL PROTEIN S15, BACTERIAL AND ORGANELLAR"/>
    <property type="match status" value="1"/>
</dbReference>
<reference evidence="7 10" key="4">
    <citation type="submission" date="2019-12" db="EMBL/GenBank/DDBJ databases">
        <title>Multi-Generational Helicobacter saguini Isolates.</title>
        <authorList>
            <person name="Mannion A."/>
            <person name="Shen Z."/>
            <person name="Fox J.G."/>
        </authorList>
    </citation>
    <scope>NUCLEOTIDE SEQUENCE [LARGE SCALE GENOMIC DNA]</scope>
    <source>
        <strain evidence="7">16-048</strain>
        <strain evidence="10">16-048 (F4)</strain>
    </source>
</reference>
<evidence type="ECO:0000256" key="2">
    <source>
        <dbReference type="ARBA" id="ARBA00023274"/>
    </source>
</evidence>
<evidence type="ECO:0000256" key="4">
    <source>
        <dbReference type="HAMAP-Rule" id="MF_01343"/>
    </source>
</evidence>
<comment type="similarity">
    <text evidence="4 5">Belongs to the universal ribosomal protein uS15 family.</text>
</comment>
<dbReference type="SUPFAM" id="SSF47060">
    <property type="entry name" value="S15/NS1 RNA-binding domain"/>
    <property type="match status" value="1"/>
</dbReference>
<reference evidence="8 9" key="2">
    <citation type="journal article" date="2016" name="Infect. Immun.">
        <title>Helicobacter saguini, a Novel Helicobacter Isolated from Cotton-Top Tamarins with Ulcerative Colitis, Has Proinflammatory Properties and Induces Typhlocolitis and Dysplasia in Gnotobiotic IL-10-/- Mice.</title>
        <authorList>
            <person name="Shen Z."/>
            <person name="Mannion A."/>
            <person name="Whary M.T."/>
            <person name="Muthupalani S."/>
            <person name="Sheh A."/>
            <person name="Feng Y."/>
            <person name="Gong G."/>
            <person name="Vandamme P."/>
            <person name="Holcombe H.R."/>
            <person name="Paster B.J."/>
            <person name="Fox J.G."/>
        </authorList>
    </citation>
    <scope>NUCLEOTIDE SEQUENCE [LARGE SCALE GENOMIC DNA]</scope>
    <source>
        <strain evidence="8 9">MIT 97-6194</strain>
    </source>
</reference>
<keyword evidence="4 6" id="KW-0694">RNA-binding</keyword>
<protein>
    <recommendedName>
        <fullName evidence="4">Small ribosomal subunit protein uS15</fullName>
    </recommendedName>
</protein>
<keyword evidence="1 4" id="KW-0689">Ribosomal protein</keyword>
<evidence type="ECO:0000256" key="3">
    <source>
        <dbReference type="ARBA" id="ARBA00064542"/>
    </source>
</evidence>
<sequence>MATELANKSEIIAKFARDSKDTGSSEVQIALLSARINKLTEHLRNNPKDHSGRLGLLKLVSDRKSLLKYLKKTRYETYVKTIKELGIKDKA</sequence>
<dbReference type="Proteomes" id="UP000029714">
    <property type="component" value="Unassembled WGS sequence"/>
</dbReference>